<dbReference type="Proteomes" id="UP000184248">
    <property type="component" value="Unassembled WGS sequence"/>
</dbReference>
<evidence type="ECO:0000256" key="2">
    <source>
        <dbReference type="SAM" id="Phobius"/>
    </source>
</evidence>
<name>A0A1M6YAB6_9GAMM</name>
<accession>A0A1M6YAB6</accession>
<keyword evidence="1" id="KW-0175">Coiled coil</keyword>
<proteinExistence type="predicted"/>
<dbReference type="AlphaFoldDB" id="A0A1M6YAB6"/>
<organism evidence="3 4">
    <name type="scientific">Halomonas caseinilytica</name>
    <dbReference type="NCBI Taxonomy" id="438744"/>
    <lineage>
        <taxon>Bacteria</taxon>
        <taxon>Pseudomonadati</taxon>
        <taxon>Pseudomonadota</taxon>
        <taxon>Gammaproteobacteria</taxon>
        <taxon>Oceanospirillales</taxon>
        <taxon>Halomonadaceae</taxon>
        <taxon>Halomonas</taxon>
    </lineage>
</organism>
<dbReference type="EMBL" id="FRAL01000008">
    <property type="protein sequence ID" value="SHL15052.1"/>
    <property type="molecule type" value="Genomic_DNA"/>
</dbReference>
<keyword evidence="4" id="KW-1185">Reference proteome</keyword>
<gene>
    <name evidence="3" type="ORF">SAMN05192556_108108</name>
</gene>
<keyword evidence="2" id="KW-1133">Transmembrane helix</keyword>
<evidence type="ECO:0000313" key="3">
    <source>
        <dbReference type="EMBL" id="SHL15052.1"/>
    </source>
</evidence>
<evidence type="ECO:0000256" key="1">
    <source>
        <dbReference type="SAM" id="Coils"/>
    </source>
</evidence>
<sequence length="116" mass="13242">MNGRTLGAFIAAALFLAAGYVVKAGQGADSTLLHLLGVGIGVVVIICVFKQYNPFRKLWIGPTYEQMRREAQELEDTLWNGENDAHLTTKDRNRLMKREQKVRRMMAEYRKLNDKD</sequence>
<reference evidence="4" key="1">
    <citation type="submission" date="2016-11" db="EMBL/GenBank/DDBJ databases">
        <authorList>
            <person name="Varghese N."/>
            <person name="Submissions S."/>
        </authorList>
    </citation>
    <scope>NUCLEOTIDE SEQUENCE [LARGE SCALE GENOMIC DNA]</scope>
    <source>
        <strain evidence="4">ALO Sharm</strain>
    </source>
</reference>
<keyword evidence="2" id="KW-0472">Membrane</keyword>
<dbReference type="RefSeq" id="WP_064700743.1">
    <property type="nucleotide sequence ID" value="NZ_BDEO01000014.1"/>
</dbReference>
<evidence type="ECO:0000313" key="4">
    <source>
        <dbReference type="Proteomes" id="UP000184248"/>
    </source>
</evidence>
<keyword evidence="2" id="KW-0812">Transmembrane</keyword>
<protein>
    <submittedName>
        <fullName evidence="3">Uncharacterized protein</fullName>
    </submittedName>
</protein>
<feature type="transmembrane region" description="Helical" evidence="2">
    <location>
        <begin position="34"/>
        <end position="52"/>
    </location>
</feature>
<feature type="coiled-coil region" evidence="1">
    <location>
        <begin position="64"/>
        <end position="115"/>
    </location>
</feature>